<dbReference type="Proteomes" id="UP001593833">
    <property type="component" value="Unassembled WGS sequence"/>
</dbReference>
<proteinExistence type="predicted"/>
<accession>A0ABV6YK14</accession>
<gene>
    <name evidence="1" type="ORF">ACFL6M_03655</name>
</gene>
<name>A0ABV6YK14_UNCEI</name>
<evidence type="ECO:0000313" key="2">
    <source>
        <dbReference type="Proteomes" id="UP001593833"/>
    </source>
</evidence>
<keyword evidence="2" id="KW-1185">Reference proteome</keyword>
<protein>
    <submittedName>
        <fullName evidence="1">Uncharacterized protein</fullName>
    </submittedName>
</protein>
<sequence length="246" mass="28190">AMAVDVDATDTSTAFCDYADAITNADPVQSSEYYWLERYQEALTKLGQIDNGEHRKQEVAIRLRHSTIIDVSPDTLSYCAAMCGRSAEEVAATIRKHADTARTKMKKTAFTRADEVKFRATRALHRETQRKLADNSRSLSTRDLAYEDIEALEEAGKKMKQKDVEAMELPDKNSRLRKLKKTHILLSWRIRDCEKKLKRYKDKRDKSIRPLEFRVIGELLKLSENGATSTVNRGQVRLKAMMFRSA</sequence>
<feature type="non-terminal residue" evidence="1">
    <location>
        <position position="1"/>
    </location>
</feature>
<evidence type="ECO:0000313" key="1">
    <source>
        <dbReference type="EMBL" id="MFC1572676.1"/>
    </source>
</evidence>
<reference evidence="1 2" key="1">
    <citation type="submission" date="2024-09" db="EMBL/GenBank/DDBJ databases">
        <authorList>
            <person name="D'Angelo T."/>
        </authorList>
    </citation>
    <scope>NUCLEOTIDE SEQUENCE [LARGE SCALE GENOMIC DNA]</scope>
    <source>
        <strain evidence="1">SAG AM-320-E07</strain>
    </source>
</reference>
<comment type="caution">
    <text evidence="1">The sequence shown here is derived from an EMBL/GenBank/DDBJ whole genome shotgun (WGS) entry which is preliminary data.</text>
</comment>
<dbReference type="EMBL" id="JBHPKH010000028">
    <property type="protein sequence ID" value="MFC1572676.1"/>
    <property type="molecule type" value="Genomic_DNA"/>
</dbReference>
<organism evidence="1 2">
    <name type="scientific">Eiseniibacteriota bacterium</name>
    <dbReference type="NCBI Taxonomy" id="2212470"/>
    <lineage>
        <taxon>Bacteria</taxon>
        <taxon>Candidatus Eiseniibacteriota</taxon>
    </lineage>
</organism>